<evidence type="ECO:0000256" key="2">
    <source>
        <dbReference type="ARBA" id="ARBA00023125"/>
    </source>
</evidence>
<dbReference type="PROSITE" id="PS50977">
    <property type="entry name" value="HTH_TETR_2"/>
    <property type="match status" value="1"/>
</dbReference>
<proteinExistence type="predicted"/>
<dbReference type="SUPFAM" id="SSF46689">
    <property type="entry name" value="Homeodomain-like"/>
    <property type="match status" value="1"/>
</dbReference>
<dbReference type="InterPro" id="IPR011075">
    <property type="entry name" value="TetR_C"/>
</dbReference>
<dbReference type="Pfam" id="PF00440">
    <property type="entry name" value="TetR_N"/>
    <property type="match status" value="1"/>
</dbReference>
<sequence length="196" mass="21508">MTKAEKTKQFIIEKTAPIFNKKGFTGTSLNDMTVATGLTKGSIYGNFGNKDEVVLAAFDYNYGQISRHMIQQMHQKNTATEKLQVYLDTFAGFHTNPLLQYGCPILNTATESDDTHPELRKKAASAIEKWQIAIATLVAEGIRDGEFKPEEDVTAFAYGFIAVIEGGIMITKVTGNMAGLKSAMQVAQKMIMALQA</sequence>
<evidence type="ECO:0000259" key="5">
    <source>
        <dbReference type="PROSITE" id="PS50977"/>
    </source>
</evidence>
<keyword evidence="2 4" id="KW-0238">DNA-binding</keyword>
<reference evidence="6 7" key="1">
    <citation type="submission" date="2017-04" db="EMBL/GenBank/DDBJ databases">
        <title>Complete genome sequence of Flavobacterium kingsejong AJ004.</title>
        <authorList>
            <person name="Lee P.C."/>
        </authorList>
    </citation>
    <scope>NUCLEOTIDE SEQUENCE [LARGE SCALE GENOMIC DNA]</scope>
    <source>
        <strain evidence="6 7">AJ004</strain>
    </source>
</reference>
<keyword evidence="7" id="KW-1185">Reference proteome</keyword>
<dbReference type="GO" id="GO:0003677">
    <property type="term" value="F:DNA binding"/>
    <property type="evidence" value="ECO:0007669"/>
    <property type="project" value="UniProtKB-UniRule"/>
</dbReference>
<dbReference type="OrthoDB" id="9798857at2"/>
<dbReference type="InterPro" id="IPR009057">
    <property type="entry name" value="Homeodomain-like_sf"/>
</dbReference>
<dbReference type="InterPro" id="IPR036271">
    <property type="entry name" value="Tet_transcr_reg_TetR-rel_C_sf"/>
</dbReference>
<feature type="DNA-binding region" description="H-T-H motif" evidence="4">
    <location>
        <begin position="28"/>
        <end position="47"/>
    </location>
</feature>
<keyword evidence="3" id="KW-0804">Transcription</keyword>
<dbReference type="AlphaFoldDB" id="A0A2S1LQE5"/>
<dbReference type="RefSeq" id="WP_108737507.1">
    <property type="nucleotide sequence ID" value="NZ_CP020919.1"/>
</dbReference>
<dbReference type="KEGG" id="fki:FK004_12395"/>
<evidence type="ECO:0000256" key="1">
    <source>
        <dbReference type="ARBA" id="ARBA00023015"/>
    </source>
</evidence>
<evidence type="ECO:0000256" key="3">
    <source>
        <dbReference type="ARBA" id="ARBA00023163"/>
    </source>
</evidence>
<evidence type="ECO:0000256" key="4">
    <source>
        <dbReference type="PROSITE-ProRule" id="PRU00335"/>
    </source>
</evidence>
<feature type="domain" description="HTH tetR-type" evidence="5">
    <location>
        <begin position="5"/>
        <end position="65"/>
    </location>
</feature>
<dbReference type="InterPro" id="IPR001647">
    <property type="entry name" value="HTH_TetR"/>
</dbReference>
<organism evidence="6 7">
    <name type="scientific">Flavobacterium kingsejongi</name>
    <dbReference type="NCBI Taxonomy" id="1678728"/>
    <lineage>
        <taxon>Bacteria</taxon>
        <taxon>Pseudomonadati</taxon>
        <taxon>Bacteroidota</taxon>
        <taxon>Flavobacteriia</taxon>
        <taxon>Flavobacteriales</taxon>
        <taxon>Flavobacteriaceae</taxon>
        <taxon>Flavobacterium</taxon>
    </lineage>
</organism>
<keyword evidence="1" id="KW-0805">Transcription regulation</keyword>
<dbReference type="PANTHER" id="PTHR47506:SF3">
    <property type="entry name" value="HTH-TYPE TRANSCRIPTIONAL REGULATOR LMRA"/>
    <property type="match status" value="1"/>
</dbReference>
<dbReference type="Gene3D" id="1.10.357.10">
    <property type="entry name" value="Tetracycline Repressor, domain 2"/>
    <property type="match status" value="1"/>
</dbReference>
<evidence type="ECO:0000313" key="7">
    <source>
        <dbReference type="Proteomes" id="UP000244677"/>
    </source>
</evidence>
<dbReference type="Proteomes" id="UP000244677">
    <property type="component" value="Chromosome"/>
</dbReference>
<protein>
    <submittedName>
        <fullName evidence="6">TetR family transcriptional regulator</fullName>
    </submittedName>
</protein>
<dbReference type="PANTHER" id="PTHR47506">
    <property type="entry name" value="TRANSCRIPTIONAL REGULATORY PROTEIN"/>
    <property type="match status" value="1"/>
</dbReference>
<name>A0A2S1LQE5_9FLAO</name>
<dbReference type="PRINTS" id="PR00455">
    <property type="entry name" value="HTHTETR"/>
</dbReference>
<dbReference type="SUPFAM" id="SSF48498">
    <property type="entry name" value="Tetracyclin repressor-like, C-terminal domain"/>
    <property type="match status" value="1"/>
</dbReference>
<dbReference type="Pfam" id="PF16925">
    <property type="entry name" value="TetR_C_13"/>
    <property type="match status" value="1"/>
</dbReference>
<evidence type="ECO:0000313" key="6">
    <source>
        <dbReference type="EMBL" id="AWG25964.1"/>
    </source>
</evidence>
<accession>A0A2S1LQE5</accession>
<gene>
    <name evidence="6" type="ORF">FK004_12395</name>
</gene>
<dbReference type="EMBL" id="CP020919">
    <property type="protein sequence ID" value="AWG25964.1"/>
    <property type="molecule type" value="Genomic_DNA"/>
</dbReference>